<organism evidence="2 3">
    <name type="scientific">Tahibacter aquaticus</name>
    <dbReference type="NCBI Taxonomy" id="520092"/>
    <lineage>
        <taxon>Bacteria</taxon>
        <taxon>Pseudomonadati</taxon>
        <taxon>Pseudomonadota</taxon>
        <taxon>Gammaproteobacteria</taxon>
        <taxon>Lysobacterales</taxon>
        <taxon>Rhodanobacteraceae</taxon>
        <taxon>Tahibacter</taxon>
    </lineage>
</organism>
<keyword evidence="2" id="KW-0808">Transferase</keyword>
<dbReference type="InterPro" id="IPR013216">
    <property type="entry name" value="Methyltransf_11"/>
</dbReference>
<evidence type="ECO:0000313" key="2">
    <source>
        <dbReference type="EMBL" id="TDR39679.1"/>
    </source>
</evidence>
<dbReference type="PANTHER" id="PTHR12843:SF5">
    <property type="entry name" value="EEF1A LYSINE METHYLTRANSFERASE 2"/>
    <property type="match status" value="1"/>
</dbReference>
<keyword evidence="2" id="KW-0489">Methyltransferase</keyword>
<dbReference type="Gene3D" id="3.40.50.150">
    <property type="entry name" value="Vaccinia Virus protein VP39"/>
    <property type="match status" value="1"/>
</dbReference>
<sequence length="213" mass="22995">MADPHPQPTEPSAHWEQVYQTRASTEVSWFRPHLETSLAFIEAAAPQPGARILDVGGGASTLVDDLLARGRRHLTVLDLSAAALQTARDRLGAAAASVNWLHADARDTGIKAQSIDVWHDRAVFHFLTEAADRRAYVHEVSRVLKRGGHLVIATFAPDGPQQCSGLPVVRYDADALAAVFGDGFQLAAQAADAHTTPGGNVQSFVYARFKRRG</sequence>
<feature type="domain" description="Methyltransferase type 11" evidence="1">
    <location>
        <begin position="53"/>
        <end position="152"/>
    </location>
</feature>
<dbReference type="RefSeq" id="WP_243746134.1">
    <property type="nucleotide sequence ID" value="NZ_SNZH01000015.1"/>
</dbReference>
<evidence type="ECO:0000313" key="3">
    <source>
        <dbReference type="Proteomes" id="UP000295293"/>
    </source>
</evidence>
<dbReference type="EMBL" id="SNZH01000015">
    <property type="protein sequence ID" value="TDR39679.1"/>
    <property type="molecule type" value="Genomic_DNA"/>
</dbReference>
<reference evidence="2 3" key="1">
    <citation type="submission" date="2019-03" db="EMBL/GenBank/DDBJ databases">
        <title>Genomic Encyclopedia of Type Strains, Phase IV (KMG-IV): sequencing the most valuable type-strain genomes for metagenomic binning, comparative biology and taxonomic classification.</title>
        <authorList>
            <person name="Goeker M."/>
        </authorList>
    </citation>
    <scope>NUCLEOTIDE SEQUENCE [LARGE SCALE GENOMIC DNA]</scope>
    <source>
        <strain evidence="2 3">DSM 21667</strain>
    </source>
</reference>
<dbReference type="SUPFAM" id="SSF53335">
    <property type="entry name" value="S-adenosyl-L-methionine-dependent methyltransferases"/>
    <property type="match status" value="1"/>
</dbReference>
<proteinExistence type="predicted"/>
<dbReference type="Proteomes" id="UP000295293">
    <property type="component" value="Unassembled WGS sequence"/>
</dbReference>
<dbReference type="PANTHER" id="PTHR12843">
    <property type="entry name" value="PROTEIN-LYSINE N-METHYLTRANSFERASE METTL10"/>
    <property type="match status" value="1"/>
</dbReference>
<name>A0A4R6YPY0_9GAMM</name>
<dbReference type="CDD" id="cd02440">
    <property type="entry name" value="AdoMet_MTases"/>
    <property type="match status" value="1"/>
</dbReference>
<gene>
    <name evidence="2" type="ORF">DFR29_11567</name>
</gene>
<dbReference type="GO" id="GO:0008757">
    <property type="term" value="F:S-adenosylmethionine-dependent methyltransferase activity"/>
    <property type="evidence" value="ECO:0007669"/>
    <property type="project" value="InterPro"/>
</dbReference>
<dbReference type="GO" id="GO:0032259">
    <property type="term" value="P:methylation"/>
    <property type="evidence" value="ECO:0007669"/>
    <property type="project" value="UniProtKB-KW"/>
</dbReference>
<accession>A0A4R6YPY0</accession>
<protein>
    <submittedName>
        <fullName evidence="2">Methyltransferase family protein</fullName>
    </submittedName>
</protein>
<dbReference type="AlphaFoldDB" id="A0A4R6YPY0"/>
<dbReference type="Pfam" id="PF08241">
    <property type="entry name" value="Methyltransf_11"/>
    <property type="match status" value="1"/>
</dbReference>
<dbReference type="InterPro" id="IPR029063">
    <property type="entry name" value="SAM-dependent_MTases_sf"/>
</dbReference>
<keyword evidence="3" id="KW-1185">Reference proteome</keyword>
<comment type="caution">
    <text evidence="2">The sequence shown here is derived from an EMBL/GenBank/DDBJ whole genome shotgun (WGS) entry which is preliminary data.</text>
</comment>
<evidence type="ECO:0000259" key="1">
    <source>
        <dbReference type="Pfam" id="PF08241"/>
    </source>
</evidence>